<dbReference type="RefSeq" id="XP_013386259.1">
    <property type="nucleotide sequence ID" value="XM_013530805.1"/>
</dbReference>
<dbReference type="OrthoDB" id="10028716at2759"/>
<dbReference type="AlphaFoldDB" id="A0A1S3HMI4"/>
<feature type="chain" id="PRO_5010197104" evidence="6">
    <location>
        <begin position="22"/>
        <end position="330"/>
    </location>
</feature>
<keyword evidence="3 8" id="KW-0378">Hydrolase</keyword>
<keyword evidence="5" id="KW-1015">Disulfide bond</keyword>
<dbReference type="KEGG" id="lak:106155798"/>
<gene>
    <name evidence="8" type="primary">LOC106155798</name>
</gene>
<keyword evidence="6" id="KW-0732">Signal</keyword>
<evidence type="ECO:0000256" key="4">
    <source>
        <dbReference type="ARBA" id="ARBA00023027"/>
    </source>
</evidence>
<dbReference type="GO" id="GO:0061809">
    <property type="term" value="F:NAD+ nucleosidase activity, cyclic ADP-ribose generating"/>
    <property type="evidence" value="ECO:0007669"/>
    <property type="project" value="InterPro"/>
</dbReference>
<feature type="signal peptide" evidence="6">
    <location>
        <begin position="1"/>
        <end position="21"/>
    </location>
</feature>
<evidence type="ECO:0000256" key="6">
    <source>
        <dbReference type="SAM" id="SignalP"/>
    </source>
</evidence>
<sequence length="330" mass="37176">MIIDALLKLTLLLSSLYFVTSQRTADRDVSITIDVSLDYDVSSPNNVTLDIAKSIFSGRGQQYQYVQHPELFKDGPKNVTDLWVKFIDAFQYQTPCTVDPSNFSDFVNAAAHDIPKDKTLLWSKTRTLANTYSQSGGRYFTITDSLSGYLVNDLDFCAQKQYPGVNFRSCPPPSHQCQKGAELSFWREASRKFAELASGTVHVLLNGSTIAYSNESIFYGYELPSLREGTVTEIRALVVHDLGVRGREKCGSGTLLKLQADVRKRGFKFQCTDDPADLRHLLCADEPATSSCRFLDNDHTSSGNQIQNIFKTSAVRVVLIYTFFYWRFVR</sequence>
<dbReference type="Proteomes" id="UP000085678">
    <property type="component" value="Unplaced"/>
</dbReference>
<evidence type="ECO:0000256" key="2">
    <source>
        <dbReference type="ARBA" id="ARBA00022679"/>
    </source>
</evidence>
<dbReference type="GO" id="GO:0016740">
    <property type="term" value="F:transferase activity"/>
    <property type="evidence" value="ECO:0007669"/>
    <property type="project" value="UniProtKB-KW"/>
</dbReference>
<dbReference type="Pfam" id="PF02267">
    <property type="entry name" value="Rib_hydrolayse"/>
    <property type="match status" value="1"/>
</dbReference>
<dbReference type="GO" id="GO:0005886">
    <property type="term" value="C:plasma membrane"/>
    <property type="evidence" value="ECO:0007669"/>
    <property type="project" value="TreeGrafter"/>
</dbReference>
<protein>
    <submittedName>
        <fullName evidence="8">ADP-ribosyl cyclase/cyclic ADP-ribose hydrolase</fullName>
    </submittedName>
</protein>
<dbReference type="Gene3D" id="1.20.82.10">
    <property type="entry name" value="ADP Ribosyl Cyclase, Chain A, domain 1"/>
    <property type="match status" value="1"/>
</dbReference>
<accession>A0A1S3HMI4</accession>
<reference evidence="8" key="1">
    <citation type="journal article" date="2015" name="Nat. Commun.">
        <title>The Lingula genome provides insights into brachiopod evolution and the origin of phosphate biomineralization.</title>
        <authorList>
            <person name="Luo Y.J."/>
            <person name="Takeuchi T."/>
            <person name="Koyanagi R."/>
            <person name="Yamada L."/>
            <person name="Kanda M."/>
            <person name="Khalturina M."/>
            <person name="Fujie M."/>
            <person name="Yamasaki S.I."/>
            <person name="Endo K."/>
            <person name="Satoh N."/>
        </authorList>
    </citation>
    <scope>NUCLEOTIDE SEQUENCE</scope>
</reference>
<reference evidence="8" key="2">
    <citation type="submission" date="2025-08" db="UniProtKB">
        <authorList>
            <consortium name="RefSeq"/>
        </authorList>
    </citation>
    <scope>IDENTIFICATION</scope>
</reference>
<dbReference type="PANTHER" id="PTHR10912">
    <property type="entry name" value="ADP-RIBOSYL CYCLASE"/>
    <property type="match status" value="1"/>
</dbReference>
<dbReference type="InParanoid" id="A0A1S3HMI4"/>
<dbReference type="Gene3D" id="3.40.50.720">
    <property type="entry name" value="NAD(P)-binding Rossmann-like Domain"/>
    <property type="match status" value="1"/>
</dbReference>
<keyword evidence="4" id="KW-0520">NAD</keyword>
<evidence type="ECO:0000313" key="7">
    <source>
        <dbReference type="Proteomes" id="UP000085678"/>
    </source>
</evidence>
<dbReference type="GO" id="GO:0016849">
    <property type="term" value="F:phosphorus-oxygen lyase activity"/>
    <property type="evidence" value="ECO:0007669"/>
    <property type="project" value="TreeGrafter"/>
</dbReference>
<dbReference type="GeneID" id="106155798"/>
<dbReference type="SUPFAM" id="SSF52309">
    <property type="entry name" value="N-(deoxy)ribosyltransferase-like"/>
    <property type="match status" value="1"/>
</dbReference>
<comment type="similarity">
    <text evidence="1">Belongs to the ADP-ribosyl cyclase family.</text>
</comment>
<evidence type="ECO:0000313" key="8">
    <source>
        <dbReference type="RefSeq" id="XP_013386259.1"/>
    </source>
</evidence>
<dbReference type="STRING" id="7574.A0A1S3HMI4"/>
<evidence type="ECO:0000256" key="3">
    <source>
        <dbReference type="ARBA" id="ARBA00022801"/>
    </source>
</evidence>
<evidence type="ECO:0000256" key="1">
    <source>
        <dbReference type="ARBA" id="ARBA00005406"/>
    </source>
</evidence>
<evidence type="ECO:0000256" key="5">
    <source>
        <dbReference type="ARBA" id="ARBA00023157"/>
    </source>
</evidence>
<dbReference type="InterPro" id="IPR003193">
    <property type="entry name" value="ADP-ribosyl_cyclase"/>
</dbReference>
<keyword evidence="2" id="KW-0808">Transferase</keyword>
<proteinExistence type="inferred from homology"/>
<organism evidence="7 8">
    <name type="scientific">Lingula anatina</name>
    <name type="common">Brachiopod</name>
    <name type="synonym">Lingula unguis</name>
    <dbReference type="NCBI Taxonomy" id="7574"/>
    <lineage>
        <taxon>Eukaryota</taxon>
        <taxon>Metazoa</taxon>
        <taxon>Spiralia</taxon>
        <taxon>Lophotrochozoa</taxon>
        <taxon>Brachiopoda</taxon>
        <taxon>Linguliformea</taxon>
        <taxon>Lingulata</taxon>
        <taxon>Lingulida</taxon>
        <taxon>Linguloidea</taxon>
        <taxon>Lingulidae</taxon>
        <taxon>Lingula</taxon>
    </lineage>
</organism>
<keyword evidence="7" id="KW-1185">Reference proteome</keyword>
<name>A0A1S3HMI4_LINAN</name>
<dbReference type="PANTHER" id="PTHR10912:SF7">
    <property type="entry name" value="ADP-RIBOSYL CYCLASE_CYCLIC ADP-RIBOSE HYDROLASE"/>
    <property type="match status" value="1"/>
</dbReference>